<dbReference type="AlphaFoldDB" id="A0A3D8IBJ3"/>
<proteinExistence type="predicted"/>
<gene>
    <name evidence="1" type="ORF">CQA43_06545</name>
</gene>
<dbReference type="InterPro" id="IPR035994">
    <property type="entry name" value="Nucleoside_phosphorylase_sf"/>
</dbReference>
<keyword evidence="2" id="KW-1185">Reference proteome</keyword>
<reference evidence="1 2" key="1">
    <citation type="submission" date="2018-04" db="EMBL/GenBank/DDBJ databases">
        <title>Novel Campyloabacter and Helicobacter Species and Strains.</title>
        <authorList>
            <person name="Mannion A.J."/>
            <person name="Shen Z."/>
            <person name="Fox J.G."/>
        </authorList>
    </citation>
    <scope>NUCLEOTIDE SEQUENCE [LARGE SCALE GENOMIC DNA]</scope>
    <source>
        <strain evidence="1 2">MIT 99-5101</strain>
    </source>
</reference>
<comment type="caution">
    <text evidence="1">The sequence shown here is derived from an EMBL/GenBank/DDBJ whole genome shotgun (WGS) entry which is preliminary data.</text>
</comment>
<dbReference type="EMBL" id="NXLS01000006">
    <property type="protein sequence ID" value="RDU62553.1"/>
    <property type="molecule type" value="Genomic_DNA"/>
</dbReference>
<evidence type="ECO:0000313" key="1">
    <source>
        <dbReference type="EMBL" id="RDU62553.1"/>
    </source>
</evidence>
<dbReference type="Gene3D" id="3.40.50.1580">
    <property type="entry name" value="Nucleoside phosphorylase domain"/>
    <property type="match status" value="1"/>
</dbReference>
<protein>
    <submittedName>
        <fullName evidence="1">Purine-nucleoside phosphorylase</fullName>
    </submittedName>
</protein>
<dbReference type="GO" id="GO:0003824">
    <property type="term" value="F:catalytic activity"/>
    <property type="evidence" value="ECO:0007669"/>
    <property type="project" value="InterPro"/>
</dbReference>
<evidence type="ECO:0000313" key="2">
    <source>
        <dbReference type="Proteomes" id="UP000256650"/>
    </source>
</evidence>
<dbReference type="SUPFAM" id="SSF53167">
    <property type="entry name" value="Purine and uridine phosphorylases"/>
    <property type="match status" value="1"/>
</dbReference>
<name>A0A3D8IBJ3_9HELI</name>
<dbReference type="OrthoDB" id="5339230at2"/>
<organism evidence="1 2">
    <name type="scientific">Helicobacter ganmani</name>
    <dbReference type="NCBI Taxonomy" id="60246"/>
    <lineage>
        <taxon>Bacteria</taxon>
        <taxon>Pseudomonadati</taxon>
        <taxon>Campylobacterota</taxon>
        <taxon>Epsilonproteobacteria</taxon>
        <taxon>Campylobacterales</taxon>
        <taxon>Helicobacteraceae</taxon>
        <taxon>Helicobacter</taxon>
    </lineage>
</organism>
<dbReference type="GO" id="GO:0009116">
    <property type="term" value="P:nucleoside metabolic process"/>
    <property type="evidence" value="ECO:0007669"/>
    <property type="project" value="InterPro"/>
</dbReference>
<accession>A0A3D8IBJ3</accession>
<sequence length="205" mass="23352">MNRIYTTKKYRNKTMIYCAGKMEAFSFAKSIGVGLVESAINLTRSILYDRPEEITFVGTCGAYMESIPLLEIFETQSATNIELSFLQKQCYTPLNNFLTNVSCETMIKNSNDILSQNLKIVNSSNYITTDSTLAKHLVKLGITYENMEFFSILQVAKAFELPVIGIFCVTNHTHSEAQKEFFANHKAAIKRLESYIYSKSKNFHQ</sequence>
<dbReference type="Proteomes" id="UP000256650">
    <property type="component" value="Unassembled WGS sequence"/>
</dbReference>